<geneLocation type="plasmid" evidence="2 3">
    <name>PHS2</name>
</geneLocation>
<accession>B0R9A0</accession>
<dbReference type="KEGG" id="hsl:OE_6335R"/>
<organism evidence="2 3">
    <name type="scientific">Halobacterium salinarum (strain ATCC 29341 / DSM 671 / R1)</name>
    <dbReference type="NCBI Taxonomy" id="478009"/>
    <lineage>
        <taxon>Archaea</taxon>
        <taxon>Methanobacteriati</taxon>
        <taxon>Methanobacteriota</taxon>
        <taxon>Stenosarchaea group</taxon>
        <taxon>Halobacteria</taxon>
        <taxon>Halobacteriales</taxon>
        <taxon>Halobacteriaceae</taxon>
        <taxon>Halobacterium</taxon>
        <taxon>Halobacterium salinarum NRC-34001</taxon>
    </lineage>
</organism>
<dbReference type="Proteomes" id="UP000001321">
    <property type="component" value="Plasmid PHS2"/>
</dbReference>
<dbReference type="HOGENOM" id="CLU_795982_0_0_2"/>
<protein>
    <submittedName>
        <fullName evidence="2">Uncharacterized protein</fullName>
    </submittedName>
</protein>
<gene>
    <name evidence="2" type="ordered locus">OE_6335R</name>
</gene>
<dbReference type="AlphaFoldDB" id="B0R9A0"/>
<feature type="transmembrane region" description="Helical" evidence="1">
    <location>
        <begin position="313"/>
        <end position="340"/>
    </location>
</feature>
<keyword evidence="1" id="KW-0472">Membrane</keyword>
<evidence type="ECO:0000313" key="2">
    <source>
        <dbReference type="EMBL" id="CAP15405.1"/>
    </source>
</evidence>
<keyword evidence="1" id="KW-0812">Transmembrane</keyword>
<evidence type="ECO:0000313" key="3">
    <source>
        <dbReference type="Proteomes" id="UP000001321"/>
    </source>
</evidence>
<keyword evidence="2" id="KW-0614">Plasmid</keyword>
<keyword evidence="1" id="KW-1133">Transmembrane helix</keyword>
<sequence>MVALAALLVVTVGCFAGMATASTPYADPATACEGENQQLVALLENGDTASDDLAVFVGTEIRFVFCSSESGGNSAETTDAWGISVDGLNNVASDSRTITVEASSPMDGIDLAEHIERKSADQIDAPTLTVVEAGSTNTSYLERPSEVRFGDSSTRASFANARGEYVSAVNEADSLAKNLTNAADAEDPANALDSNDVAAADSHITTINDVSTRIERLFVRAAANGGEGATAAYFAQQEHSAAVTADLESAADNYVAAVETQATDARLFATALLFGPFVAGVLVGGLGGRAISRRDLKQIRRERRRDRTVEYSLGNLWKVFVGATVAVLAGVAVVVVGVGISEIIAVIA</sequence>
<feature type="transmembrane region" description="Helical" evidence="1">
    <location>
        <begin position="267"/>
        <end position="292"/>
    </location>
</feature>
<dbReference type="EMBL" id="AM774417">
    <property type="protein sequence ID" value="CAP15405.1"/>
    <property type="molecule type" value="Genomic_DNA"/>
</dbReference>
<reference evidence="2 3" key="1">
    <citation type="journal article" date="2008" name="Genomics">
        <title>Evolution in the laboratory: the genome of Halobacterium salinarum strain R1 compared to that of strain NRC-1.</title>
        <authorList>
            <person name="Pfeiffer F."/>
            <person name="Schuster S.C."/>
            <person name="Broicher A."/>
            <person name="Falb M."/>
            <person name="Palm P."/>
            <person name="Rodewald K."/>
            <person name="Ruepp A."/>
            <person name="Soppa J."/>
            <person name="Tittor J."/>
            <person name="Oesterhelt D."/>
        </authorList>
    </citation>
    <scope>NUCLEOTIDE SEQUENCE [LARGE SCALE GENOMIC DNA]</scope>
    <source>
        <strain evidence="3">ATCC 29341 / DSM 671 / R1</strain>
        <plasmid evidence="3">Plasmid PHS2</plasmid>
    </source>
</reference>
<dbReference type="EnsemblBacteria" id="CAP15405">
    <property type="protein sequence ID" value="CAP15405"/>
    <property type="gene ID" value="OE_6335R"/>
</dbReference>
<name>B0R9A0_HALS3</name>
<proteinExistence type="predicted"/>
<evidence type="ECO:0000256" key="1">
    <source>
        <dbReference type="SAM" id="Phobius"/>
    </source>
</evidence>